<comment type="caution">
    <text evidence="2">The sequence shown here is derived from an EMBL/GenBank/DDBJ whole genome shotgun (WGS) entry which is preliminary data.</text>
</comment>
<dbReference type="AlphaFoldDB" id="A0A3L6KT41"/>
<proteinExistence type="predicted"/>
<dbReference type="Proteomes" id="UP000266743">
    <property type="component" value="Unassembled WGS sequence"/>
</dbReference>
<reference evidence="2 3" key="1">
    <citation type="submission" date="2018-09" db="EMBL/GenBank/DDBJ databases">
        <title>whole genome sequence of T. equiperdum IVM-t1 strain.</title>
        <authorList>
            <person name="Suganuma K."/>
        </authorList>
    </citation>
    <scope>NUCLEOTIDE SEQUENCE [LARGE SCALE GENOMIC DNA]</scope>
    <source>
        <strain evidence="2 3">IVM-t1</strain>
    </source>
</reference>
<evidence type="ECO:0000313" key="2">
    <source>
        <dbReference type="EMBL" id="RHW67088.1"/>
    </source>
</evidence>
<dbReference type="EMBL" id="QSBY01000015">
    <property type="protein sequence ID" value="RHW67088.1"/>
    <property type="molecule type" value="Genomic_DNA"/>
</dbReference>
<feature type="region of interest" description="Disordered" evidence="1">
    <location>
        <begin position="61"/>
        <end position="97"/>
    </location>
</feature>
<name>A0A3L6KT41_9TRYP</name>
<evidence type="ECO:0000256" key="1">
    <source>
        <dbReference type="SAM" id="MobiDB-lite"/>
    </source>
</evidence>
<accession>A0A3L6KT41</accession>
<protein>
    <submittedName>
        <fullName evidence="2">Uncharacterized protein</fullName>
    </submittedName>
</protein>
<organism evidence="2 3">
    <name type="scientific">Trypanosoma brucei equiperdum</name>
    <dbReference type="NCBI Taxonomy" id="630700"/>
    <lineage>
        <taxon>Eukaryota</taxon>
        <taxon>Discoba</taxon>
        <taxon>Euglenozoa</taxon>
        <taxon>Kinetoplastea</taxon>
        <taxon>Metakinetoplastina</taxon>
        <taxon>Trypanosomatida</taxon>
        <taxon>Trypanosomatidae</taxon>
        <taxon>Trypanosoma</taxon>
    </lineage>
</organism>
<evidence type="ECO:0000313" key="3">
    <source>
        <dbReference type="Proteomes" id="UP000266743"/>
    </source>
</evidence>
<sequence>MDKDVDVTKLTAQALQVHIERCERLMKQPALLSRLPDGGNGIRERYSKYLAEVERRKTNGAASALTAQKDGDGEVRDEDEAQSRPAAVEGCQDEKTVGDTTTAEVTYEEEARAIGERHRHFRVPVEEIVRRTFGGSLCDSELQRIINDVPPGFFLTYEETMSMERKLMEEERAETLERLRRQRSAGGVQ</sequence>
<gene>
    <name evidence="2" type="ORF">DPX39_000043800</name>
</gene>